<sequence length="286" mass="30632">MVSKEQRRKQLARAKFERQQERRARRARLGRRRRIVLVALLVVLVAGGGTAWAVLSRDDDERSDQAGDGATAEPTAEPTEPAPDPCDEPQPGEPSTQTWEEEPELTVDTGTDHLMRLRTSCGDIGITMDTEAAPRTVNSFAFLAGEGYFDHSRCHRLVTEGIHVLQCGDPTGTGAGSPGYTIPDENLDDPDVADGVYPAGTVAMANQYNPQDDSGRDSGSSQFFIVYQDSELPPDYTPFGTVTEGLDVVELIAEAGAAPPDPASGNTAPHATVVINEATVEPVGSE</sequence>
<gene>
    <name evidence="4" type="ORF">CAG99_25445</name>
</gene>
<dbReference type="OrthoDB" id="5507614at2"/>
<evidence type="ECO:0000259" key="3">
    <source>
        <dbReference type="PROSITE" id="PS50072"/>
    </source>
</evidence>
<dbReference type="SUPFAM" id="SSF50891">
    <property type="entry name" value="Cyclophilin-like"/>
    <property type="match status" value="1"/>
</dbReference>
<dbReference type="InterPro" id="IPR002130">
    <property type="entry name" value="Cyclophilin-type_PPIase_dom"/>
</dbReference>
<protein>
    <submittedName>
        <fullName evidence="4">Peptidylprolyl isomerase</fullName>
    </submittedName>
</protein>
<evidence type="ECO:0000256" key="1">
    <source>
        <dbReference type="ARBA" id="ARBA00002388"/>
    </source>
</evidence>
<reference evidence="4 5" key="1">
    <citation type="submission" date="2017-05" db="EMBL/GenBank/DDBJ databases">
        <title>Complete genome sequence of Streptomyces sp. SCSIO 03032 revealed the diverse biosynthetic pathways for its bioactive secondary metabolites.</title>
        <authorList>
            <person name="Ma L."/>
            <person name="Zhu Y."/>
            <person name="Zhang W."/>
            <person name="Zhang G."/>
            <person name="Tian X."/>
            <person name="Zhang S."/>
            <person name="Zhang C."/>
        </authorList>
    </citation>
    <scope>NUCLEOTIDE SEQUENCE [LARGE SCALE GENOMIC DNA]</scope>
    <source>
        <strain evidence="4 5">SCSIO 03032</strain>
    </source>
</reference>
<dbReference type="PROSITE" id="PS50072">
    <property type="entry name" value="CSA_PPIASE_2"/>
    <property type="match status" value="1"/>
</dbReference>
<feature type="compositionally biased region" description="Basic residues" evidence="2">
    <location>
        <begin position="1"/>
        <end position="12"/>
    </location>
</feature>
<dbReference type="InterPro" id="IPR044666">
    <property type="entry name" value="Cyclophilin_A-like"/>
</dbReference>
<dbReference type="PANTHER" id="PTHR45625:SF3">
    <property type="entry name" value="PEPTIDYL-PROLYL CIS-TRANS ISOMERASE B-RELATED"/>
    <property type="match status" value="1"/>
</dbReference>
<evidence type="ECO:0000313" key="5">
    <source>
        <dbReference type="Proteomes" id="UP000194218"/>
    </source>
</evidence>
<feature type="region of interest" description="Disordered" evidence="2">
    <location>
        <begin position="258"/>
        <end position="286"/>
    </location>
</feature>
<dbReference type="AlphaFoldDB" id="A0A1W7D481"/>
<dbReference type="RefSeq" id="WP_086161569.1">
    <property type="nucleotide sequence ID" value="NZ_CP021121.1"/>
</dbReference>
<name>A0A1W7D481_9ACTN</name>
<accession>A0A1W7D481</accession>
<feature type="region of interest" description="Disordered" evidence="2">
    <location>
        <begin position="56"/>
        <end position="110"/>
    </location>
</feature>
<dbReference type="Proteomes" id="UP000194218">
    <property type="component" value="Chromosome"/>
</dbReference>
<dbReference type="InterPro" id="IPR029000">
    <property type="entry name" value="Cyclophilin-like_dom_sf"/>
</dbReference>
<comment type="function">
    <text evidence="1">PPIases accelerate the folding of proteins. It catalyzes the cis-trans isomerization of proline imidic peptide bonds in oligopeptides.</text>
</comment>
<dbReference type="KEGG" id="smao:CAG99_25445"/>
<keyword evidence="4" id="KW-0413">Isomerase</keyword>
<evidence type="ECO:0000313" key="4">
    <source>
        <dbReference type="EMBL" id="ARQ71729.1"/>
    </source>
</evidence>
<dbReference type="EMBL" id="CP021121">
    <property type="protein sequence ID" value="ARQ71729.1"/>
    <property type="molecule type" value="Genomic_DNA"/>
</dbReference>
<proteinExistence type="predicted"/>
<keyword evidence="5" id="KW-1185">Reference proteome</keyword>
<feature type="compositionally biased region" description="Basic and acidic residues" evidence="2">
    <location>
        <begin position="56"/>
        <end position="65"/>
    </location>
</feature>
<dbReference type="PANTHER" id="PTHR45625">
    <property type="entry name" value="PEPTIDYL-PROLYL CIS-TRANS ISOMERASE-RELATED"/>
    <property type="match status" value="1"/>
</dbReference>
<dbReference type="Pfam" id="PF00160">
    <property type="entry name" value="Pro_isomerase"/>
    <property type="match status" value="1"/>
</dbReference>
<evidence type="ECO:0000256" key="2">
    <source>
        <dbReference type="SAM" id="MobiDB-lite"/>
    </source>
</evidence>
<feature type="domain" description="PPIase cyclophilin-type" evidence="3">
    <location>
        <begin position="122"/>
        <end position="280"/>
    </location>
</feature>
<organism evidence="4 5">
    <name type="scientific">Streptomyces marincola</name>
    <dbReference type="NCBI Taxonomy" id="2878388"/>
    <lineage>
        <taxon>Bacteria</taxon>
        <taxon>Bacillati</taxon>
        <taxon>Actinomycetota</taxon>
        <taxon>Actinomycetes</taxon>
        <taxon>Kitasatosporales</taxon>
        <taxon>Streptomycetaceae</taxon>
        <taxon>Streptomyces</taxon>
    </lineage>
</organism>
<dbReference type="GO" id="GO:0003755">
    <property type="term" value="F:peptidyl-prolyl cis-trans isomerase activity"/>
    <property type="evidence" value="ECO:0007669"/>
    <property type="project" value="InterPro"/>
</dbReference>
<dbReference type="Gene3D" id="2.40.100.10">
    <property type="entry name" value="Cyclophilin-like"/>
    <property type="match status" value="1"/>
</dbReference>
<feature type="compositionally biased region" description="Low complexity" evidence="2">
    <location>
        <begin position="70"/>
        <end position="79"/>
    </location>
</feature>
<feature type="region of interest" description="Disordered" evidence="2">
    <location>
        <begin position="1"/>
        <end position="25"/>
    </location>
</feature>